<feature type="transmembrane region" description="Helical" evidence="9">
    <location>
        <begin position="12"/>
        <end position="39"/>
    </location>
</feature>
<feature type="domain" description="Tripartite ATP-independent periplasmic transporters DctQ component" evidence="10">
    <location>
        <begin position="28"/>
        <end position="158"/>
    </location>
</feature>
<feature type="transmembrane region" description="Helical" evidence="9">
    <location>
        <begin position="132"/>
        <end position="152"/>
    </location>
</feature>
<comment type="similarity">
    <text evidence="8 9">Belongs to the TRAP transporter small permease family.</text>
</comment>
<keyword evidence="7 9" id="KW-0472">Membrane</keyword>
<proteinExistence type="inferred from homology"/>
<dbReference type="InterPro" id="IPR055348">
    <property type="entry name" value="DctQ"/>
</dbReference>
<keyword evidence="4 9" id="KW-0997">Cell inner membrane</keyword>
<evidence type="ECO:0000313" key="12">
    <source>
        <dbReference type="Proteomes" id="UP000070107"/>
    </source>
</evidence>
<evidence type="ECO:0000256" key="8">
    <source>
        <dbReference type="ARBA" id="ARBA00038436"/>
    </source>
</evidence>
<dbReference type="AlphaFoldDB" id="A0A135HTX2"/>
<sequence>MVNTYILVVNNLSRALAVLATLLLITAMLVVCQMIAVRYILRMATIWQTDFVVFTATAAIFLGAPYVLLKGGHVGVDVVELMVGEKTRRGLRIVASFLGLLFCVAMLVASWIHFHDAWAGNWKHSSVWAPPLWIPLAALPLGFGMLCLQYIAEILKLFVNAELKAPAPAVGADALGQIPAAHTLREIPR</sequence>
<dbReference type="GO" id="GO:0005886">
    <property type="term" value="C:plasma membrane"/>
    <property type="evidence" value="ECO:0007669"/>
    <property type="project" value="UniProtKB-SubCell"/>
</dbReference>
<dbReference type="EMBL" id="LNTU01000023">
    <property type="protein sequence ID" value="KXF76608.1"/>
    <property type="molecule type" value="Genomic_DNA"/>
</dbReference>
<organism evidence="11 12">
    <name type="scientific">Paramesorhizobium deserti</name>
    <dbReference type="NCBI Taxonomy" id="1494590"/>
    <lineage>
        <taxon>Bacteria</taxon>
        <taxon>Pseudomonadati</taxon>
        <taxon>Pseudomonadota</taxon>
        <taxon>Alphaproteobacteria</taxon>
        <taxon>Hyphomicrobiales</taxon>
        <taxon>Phyllobacteriaceae</taxon>
        <taxon>Paramesorhizobium</taxon>
    </lineage>
</organism>
<dbReference type="Pfam" id="PF04290">
    <property type="entry name" value="DctQ"/>
    <property type="match status" value="1"/>
</dbReference>
<name>A0A135HTX2_9HYPH</name>
<dbReference type="OrthoDB" id="7159137at2"/>
<comment type="subcellular location">
    <subcellularLocation>
        <location evidence="1 9">Cell inner membrane</location>
        <topology evidence="1 9">Multi-pass membrane protein</topology>
    </subcellularLocation>
</comment>
<dbReference type="GO" id="GO:0022857">
    <property type="term" value="F:transmembrane transporter activity"/>
    <property type="evidence" value="ECO:0007669"/>
    <property type="project" value="UniProtKB-UniRule"/>
</dbReference>
<feature type="transmembrane region" description="Helical" evidence="9">
    <location>
        <begin position="90"/>
        <end position="112"/>
    </location>
</feature>
<evidence type="ECO:0000256" key="2">
    <source>
        <dbReference type="ARBA" id="ARBA00022448"/>
    </source>
</evidence>
<keyword evidence="3" id="KW-1003">Cell membrane</keyword>
<evidence type="ECO:0000256" key="6">
    <source>
        <dbReference type="ARBA" id="ARBA00022989"/>
    </source>
</evidence>
<evidence type="ECO:0000256" key="1">
    <source>
        <dbReference type="ARBA" id="ARBA00004429"/>
    </source>
</evidence>
<feature type="transmembrane region" description="Helical" evidence="9">
    <location>
        <begin position="51"/>
        <end position="69"/>
    </location>
</feature>
<evidence type="ECO:0000256" key="5">
    <source>
        <dbReference type="ARBA" id="ARBA00022692"/>
    </source>
</evidence>
<dbReference type="PANTHER" id="PTHR35011">
    <property type="entry name" value="2,3-DIKETO-L-GULONATE TRAP TRANSPORTER SMALL PERMEASE PROTEIN YIAM"/>
    <property type="match status" value="1"/>
</dbReference>
<comment type="function">
    <text evidence="9">Part of the tripartite ATP-independent periplasmic (TRAP) transport system.</text>
</comment>
<evidence type="ECO:0000256" key="7">
    <source>
        <dbReference type="ARBA" id="ARBA00023136"/>
    </source>
</evidence>
<comment type="caution">
    <text evidence="11">The sequence shown here is derived from an EMBL/GenBank/DDBJ whole genome shotgun (WGS) entry which is preliminary data.</text>
</comment>
<keyword evidence="6 9" id="KW-1133">Transmembrane helix</keyword>
<dbReference type="STRING" id="1494590.ATN84_11160"/>
<evidence type="ECO:0000256" key="3">
    <source>
        <dbReference type="ARBA" id="ARBA00022475"/>
    </source>
</evidence>
<gene>
    <name evidence="11" type="ORF">ATN84_11160</name>
</gene>
<keyword evidence="5 9" id="KW-0812">Transmembrane</keyword>
<reference evidence="11 12" key="1">
    <citation type="submission" date="2015-11" db="EMBL/GenBank/DDBJ databases">
        <title>Draft genome sequence of Paramesorhizobium deserti A-3-E, a strain highly resistant to diverse beta-lactam antibiotics.</title>
        <authorList>
            <person name="Lv R."/>
            <person name="Yang X."/>
            <person name="Fang N."/>
            <person name="Guo J."/>
            <person name="Luo X."/>
            <person name="Peng F."/>
            <person name="Yang R."/>
            <person name="Cui Y."/>
            <person name="Fang C."/>
            <person name="Song Y."/>
        </authorList>
    </citation>
    <scope>NUCLEOTIDE SEQUENCE [LARGE SCALE GENOMIC DNA]</scope>
    <source>
        <strain evidence="11 12">A-3-E</strain>
    </source>
</reference>
<comment type="subunit">
    <text evidence="9">The complex comprises the extracytoplasmic solute receptor protein and the two transmembrane proteins.</text>
</comment>
<keyword evidence="12" id="KW-1185">Reference proteome</keyword>
<protein>
    <recommendedName>
        <fullName evidence="9">TRAP transporter small permease protein</fullName>
    </recommendedName>
</protein>
<dbReference type="RefSeq" id="WP_068882179.1">
    <property type="nucleotide sequence ID" value="NZ_LNTU01000023.1"/>
</dbReference>
<dbReference type="Proteomes" id="UP000070107">
    <property type="component" value="Unassembled WGS sequence"/>
</dbReference>
<evidence type="ECO:0000259" key="10">
    <source>
        <dbReference type="Pfam" id="PF04290"/>
    </source>
</evidence>
<dbReference type="InterPro" id="IPR007387">
    <property type="entry name" value="TRAP_DctQ"/>
</dbReference>
<keyword evidence="2 9" id="KW-0813">Transport</keyword>
<dbReference type="GO" id="GO:0015740">
    <property type="term" value="P:C4-dicarboxylate transport"/>
    <property type="evidence" value="ECO:0007669"/>
    <property type="project" value="TreeGrafter"/>
</dbReference>
<dbReference type="PANTHER" id="PTHR35011:SF10">
    <property type="entry name" value="TRAP TRANSPORTER SMALL PERMEASE PROTEIN"/>
    <property type="match status" value="1"/>
</dbReference>
<evidence type="ECO:0000256" key="4">
    <source>
        <dbReference type="ARBA" id="ARBA00022519"/>
    </source>
</evidence>
<evidence type="ECO:0000256" key="9">
    <source>
        <dbReference type="RuleBase" id="RU369079"/>
    </source>
</evidence>
<evidence type="ECO:0000313" key="11">
    <source>
        <dbReference type="EMBL" id="KXF76608.1"/>
    </source>
</evidence>
<accession>A0A135HTX2</accession>